<organism evidence="2 3">
    <name type="scientific">Ophiocordyceps unilateralis</name>
    <name type="common">Zombie-ant fungus</name>
    <name type="synonym">Torrubia unilateralis</name>
    <dbReference type="NCBI Taxonomy" id="268505"/>
    <lineage>
        <taxon>Eukaryota</taxon>
        <taxon>Fungi</taxon>
        <taxon>Dikarya</taxon>
        <taxon>Ascomycota</taxon>
        <taxon>Pezizomycotina</taxon>
        <taxon>Sordariomycetes</taxon>
        <taxon>Hypocreomycetidae</taxon>
        <taxon>Hypocreales</taxon>
        <taxon>Ophiocordycipitaceae</taxon>
        <taxon>Ophiocordyceps</taxon>
    </lineage>
</organism>
<proteinExistence type="predicted"/>
<dbReference type="AlphaFoldDB" id="A0A2A9P7E7"/>
<dbReference type="EMBL" id="LAZP02000409">
    <property type="protein sequence ID" value="PFH57435.1"/>
    <property type="molecule type" value="Genomic_DNA"/>
</dbReference>
<evidence type="ECO:0000313" key="3">
    <source>
        <dbReference type="Proteomes" id="UP000037136"/>
    </source>
</evidence>
<reference evidence="2 3" key="2">
    <citation type="journal article" date="2017" name="Sci. Rep.">
        <title>Ant-infecting Ophiocordyceps genomes reveal a high diversity of potential behavioral manipulation genes and a possible major role for enterotoxins.</title>
        <authorList>
            <person name="de Bekker C."/>
            <person name="Ohm R.A."/>
            <person name="Evans H.C."/>
            <person name="Brachmann A."/>
            <person name="Hughes D.P."/>
        </authorList>
    </citation>
    <scope>NUCLEOTIDE SEQUENCE [LARGE SCALE GENOMIC DNA]</scope>
    <source>
        <strain evidence="2 3">SC16a</strain>
    </source>
</reference>
<dbReference type="OrthoDB" id="4923704at2759"/>
<feature type="compositionally biased region" description="Pro residues" evidence="1">
    <location>
        <begin position="204"/>
        <end position="224"/>
    </location>
</feature>
<comment type="caution">
    <text evidence="2">The sequence shown here is derived from an EMBL/GenBank/DDBJ whole genome shotgun (WGS) entry which is preliminary data.</text>
</comment>
<evidence type="ECO:0000313" key="2">
    <source>
        <dbReference type="EMBL" id="PFH57435.1"/>
    </source>
</evidence>
<name>A0A2A9P7E7_OPHUN</name>
<keyword evidence="3" id="KW-1185">Reference proteome</keyword>
<reference evidence="2 3" key="1">
    <citation type="journal article" date="2015" name="BMC Genomics">
        <title>Gene expression during zombie ant biting behavior reflects the complexity underlying fungal parasitic behavioral manipulation.</title>
        <authorList>
            <person name="de Bekker C."/>
            <person name="Ohm R.A."/>
            <person name="Loreto R.G."/>
            <person name="Sebastian A."/>
            <person name="Albert I."/>
            <person name="Merrow M."/>
            <person name="Brachmann A."/>
            <person name="Hughes D.P."/>
        </authorList>
    </citation>
    <scope>NUCLEOTIDE SEQUENCE [LARGE SCALE GENOMIC DNA]</scope>
    <source>
        <strain evidence="2 3">SC16a</strain>
    </source>
</reference>
<feature type="region of interest" description="Disordered" evidence="1">
    <location>
        <begin position="103"/>
        <end position="122"/>
    </location>
</feature>
<evidence type="ECO:0000256" key="1">
    <source>
        <dbReference type="SAM" id="MobiDB-lite"/>
    </source>
</evidence>
<dbReference type="Proteomes" id="UP000037136">
    <property type="component" value="Unassembled WGS sequence"/>
</dbReference>
<gene>
    <name evidence="2" type="ORF">XA68_15053</name>
</gene>
<feature type="region of interest" description="Disordered" evidence="1">
    <location>
        <begin position="194"/>
        <end position="224"/>
    </location>
</feature>
<accession>A0A2A9P7E7</accession>
<sequence>MMALLVFLPLVLAAEPLPMFTSCKDEACYNELVQVSTNATRLAAFCTDSYVTDKSHAEQYNLTVSSSSGCGDVQNMDTIRPLCDCVAKEVNATWNGAGVQGGGMKVDEANNNEKAPKSPELDPNLNTADFLFPDCVKLPCYSFLDITFDSPQELKAYCEKAESKQGSGLDQQTLEEHQCKDTKPACDCVRKAKGNDALAGEPSPSAPEGPPSQPGEQPPVPGGE</sequence>
<protein>
    <submittedName>
        <fullName evidence="2">Uncharacterized protein</fullName>
    </submittedName>
</protein>